<dbReference type="VEuPathDB" id="FungiDB:sr14677"/>
<feature type="domain" description="ABC transporter" evidence="4">
    <location>
        <begin position="554"/>
        <end position="769"/>
    </location>
</feature>
<dbReference type="CDD" id="cd03221">
    <property type="entry name" value="ABCF_EF-3"/>
    <property type="match status" value="2"/>
</dbReference>
<evidence type="ECO:0000256" key="2">
    <source>
        <dbReference type="ARBA" id="ARBA00022741"/>
    </source>
</evidence>
<dbReference type="Pfam" id="PF00005">
    <property type="entry name" value="ABC_tran"/>
    <property type="match status" value="2"/>
</dbReference>
<evidence type="ECO:0000256" key="1">
    <source>
        <dbReference type="ARBA" id="ARBA00022737"/>
    </source>
</evidence>
<evidence type="ECO:0000259" key="4">
    <source>
        <dbReference type="PROSITE" id="PS50893"/>
    </source>
</evidence>
<dbReference type="Pfam" id="PF12848">
    <property type="entry name" value="ABC_tran_Xtn"/>
    <property type="match status" value="1"/>
</dbReference>
<keyword evidence="3" id="KW-0067">ATP-binding</keyword>
<dbReference type="GO" id="GO:0016887">
    <property type="term" value="F:ATP hydrolysis activity"/>
    <property type="evidence" value="ECO:0007669"/>
    <property type="project" value="InterPro"/>
</dbReference>
<dbReference type="SMART" id="SM00382">
    <property type="entry name" value="AAA"/>
    <property type="match status" value="2"/>
</dbReference>
<dbReference type="PROSITE" id="PS00211">
    <property type="entry name" value="ABC_TRANSPORTER_1"/>
    <property type="match status" value="1"/>
</dbReference>
<dbReference type="PROSITE" id="PS50893">
    <property type="entry name" value="ABC_TRANSPORTER_2"/>
    <property type="match status" value="2"/>
</dbReference>
<dbReference type="SUPFAM" id="SSF52540">
    <property type="entry name" value="P-loop containing nucleoside triphosphate hydrolases"/>
    <property type="match status" value="2"/>
</dbReference>
<dbReference type="InterPro" id="IPR003593">
    <property type="entry name" value="AAA+_ATPase"/>
</dbReference>
<reference evidence="5 6" key="1">
    <citation type="journal article" date="2010" name="Science">
        <title>Pathogenicity determinants in smut fungi revealed by genome comparison.</title>
        <authorList>
            <person name="Schirawski J."/>
            <person name="Mannhaupt G."/>
            <person name="Muench K."/>
            <person name="Brefort T."/>
            <person name="Schipper K."/>
            <person name="Doehlemann G."/>
            <person name="Di Stasio M."/>
            <person name="Roessel N."/>
            <person name="Mendoza-Mendoza A."/>
            <person name="Pester D."/>
            <person name="Mueller O."/>
            <person name="Winterberg B."/>
            <person name="Meyer E."/>
            <person name="Ghareeb H."/>
            <person name="Wollenberg T."/>
            <person name="Muensterkoetter M."/>
            <person name="Wong P."/>
            <person name="Walter M."/>
            <person name="Stukenbrock E."/>
            <person name="Gueldener U."/>
            <person name="Kahmann R."/>
        </authorList>
    </citation>
    <scope>NUCLEOTIDE SEQUENCE [LARGE SCALE GENOMIC DNA]</scope>
    <source>
        <strain evidence="6">SRZ2</strain>
    </source>
</reference>
<organism evidence="5 6">
    <name type="scientific">Sporisorium reilianum (strain SRZ2)</name>
    <name type="common">Maize head smut fungus</name>
    <dbReference type="NCBI Taxonomy" id="999809"/>
    <lineage>
        <taxon>Eukaryota</taxon>
        <taxon>Fungi</taxon>
        <taxon>Dikarya</taxon>
        <taxon>Basidiomycota</taxon>
        <taxon>Ustilaginomycotina</taxon>
        <taxon>Ustilaginomycetes</taxon>
        <taxon>Ustilaginales</taxon>
        <taxon>Ustilaginaceae</taxon>
        <taxon>Sporisorium</taxon>
    </lineage>
</organism>
<dbReference type="FunFam" id="3.40.50.300:FF:000104">
    <property type="entry name" value="ATP-binding cassette sub-family F member 3"/>
    <property type="match status" value="1"/>
</dbReference>
<dbReference type="Proteomes" id="UP000008867">
    <property type="component" value="Chromosome 10"/>
</dbReference>
<protein>
    <submittedName>
        <fullName evidence="5">Probable positive effector protein GCN20</fullName>
    </submittedName>
</protein>
<dbReference type="EMBL" id="FQ311431">
    <property type="protein sequence ID" value="CBQ68392.1"/>
    <property type="molecule type" value="Genomic_DNA"/>
</dbReference>
<dbReference type="InterPro" id="IPR050611">
    <property type="entry name" value="ABCF"/>
</dbReference>
<dbReference type="PANTHER" id="PTHR19211">
    <property type="entry name" value="ATP-BINDING TRANSPORT PROTEIN-RELATED"/>
    <property type="match status" value="1"/>
</dbReference>
<dbReference type="InterPro" id="IPR003439">
    <property type="entry name" value="ABC_transporter-like_ATP-bd"/>
</dbReference>
<dbReference type="GO" id="GO:0005524">
    <property type="term" value="F:ATP binding"/>
    <property type="evidence" value="ECO:0007669"/>
    <property type="project" value="UniProtKB-KW"/>
</dbReference>
<dbReference type="InterPro" id="IPR017871">
    <property type="entry name" value="ABC_transporter-like_CS"/>
</dbReference>
<accession>E6ZMD5</accession>
<dbReference type="OrthoDB" id="2110130at2759"/>
<keyword evidence="6" id="KW-1185">Reference proteome</keyword>
<dbReference type="InterPro" id="IPR032781">
    <property type="entry name" value="ABC_tran_Xtn"/>
</dbReference>
<evidence type="ECO:0000256" key="3">
    <source>
        <dbReference type="ARBA" id="ARBA00022840"/>
    </source>
</evidence>
<name>E6ZMD5_SPORE</name>
<dbReference type="InterPro" id="IPR027417">
    <property type="entry name" value="P-loop_NTPase"/>
</dbReference>
<keyword evidence="1" id="KW-0677">Repeat</keyword>
<proteinExistence type="predicted"/>
<sequence>MAAATLIRKALPQLDDPVVDYLDGYINDAADDPTEDLFETVVKPMLESACISDPSSSKQVHSLLPKLLELIQSKLPDDADAANASGLTRLDKVVDMRNTEMSRTSGFDSAGGVDIALGTTKQNRSTVDVKKLEKQEAKTRAKLAKRAQRDLYESSKLVQQSKQQASYEELFLKVNPLESIGNKGKNKDIHLPNIDVNFGSNRILSNATLTIKAGRRAGLIGRNGVGKSTLLRNMALREIPIPMQISILYVEQEIVGDDTPAIESVLKADVWREKLLQEEAEINAELQKLEDSAAAAVAAANAAAAAAAAAAAQAEGENGDDAAAGLSRGSAVDMPTRQREIKREELSARLGEVQAKLVDMEAETGPARAASLLNGLGFKTEDQQRATKTFSGGWRMRLALARALFCKPDLLMLDEPSNHLDLNALAWLEDYFVNDYEGTLLVVSHDRAFLNRVATDIIHMHSERLDYYKGNFDQFYQTREERRRNQQREYEAVQLQRAQLQAFIDRWRVNANRAAQAQSKIKQLEKLPNIEPPEDDDVVHFRLPDTEKLPLPLLQISNVTFGYRADRLLLKSVDFDITQQSRVAVVGPNGAGKSTLMKLLMGEITPLQGDQKRNSRLRVGFFSQHHIDQLDLTANPVTFLQSKYPGKTEQEYRSHLGAFGIKGMTGLQKIATLSGGQKSRVAFAHISMMRPHVLLLDEPTNHLDTEGLDALCEAIKKFNGGVICISHDETFIHNCMDELWVVDDGKVEKFHGDVAEYKRIILSKNKDRAAKP</sequence>
<dbReference type="eggNOG" id="KOG0062">
    <property type="taxonomic scope" value="Eukaryota"/>
</dbReference>
<dbReference type="Gene3D" id="3.40.50.300">
    <property type="entry name" value="P-loop containing nucleotide triphosphate hydrolases"/>
    <property type="match status" value="2"/>
</dbReference>
<gene>
    <name evidence="5" type="ORF">sr14677</name>
</gene>
<evidence type="ECO:0000313" key="5">
    <source>
        <dbReference type="EMBL" id="CBQ68392.1"/>
    </source>
</evidence>
<dbReference type="PANTHER" id="PTHR19211:SF117">
    <property type="entry name" value="ATP-BINDING CASSETTE SUB-FAMILY F MEMBER 3"/>
    <property type="match status" value="1"/>
</dbReference>
<dbReference type="HOGENOM" id="CLU_000604_36_6_1"/>
<dbReference type="AlphaFoldDB" id="E6ZMD5"/>
<evidence type="ECO:0000313" key="6">
    <source>
        <dbReference type="Proteomes" id="UP000008867"/>
    </source>
</evidence>
<feature type="domain" description="ABC transporter" evidence="4">
    <location>
        <begin position="189"/>
        <end position="495"/>
    </location>
</feature>
<keyword evidence="2" id="KW-0547">Nucleotide-binding</keyword>